<dbReference type="InParanoid" id="B0DX10"/>
<dbReference type="EMBL" id="DS547145">
    <property type="protein sequence ID" value="EDR00852.1"/>
    <property type="molecule type" value="Genomic_DNA"/>
</dbReference>
<name>B0DX10_LACBS</name>
<accession>B0DX10</accession>
<dbReference type="Proteomes" id="UP000001194">
    <property type="component" value="Unassembled WGS sequence"/>
</dbReference>
<evidence type="ECO:0000313" key="3">
    <source>
        <dbReference type="Proteomes" id="UP000001194"/>
    </source>
</evidence>
<gene>
    <name evidence="2" type="ORF">LACBIDRAFT_333770</name>
</gene>
<keyword evidence="3" id="KW-1185">Reference proteome</keyword>
<reference evidence="2 3" key="1">
    <citation type="journal article" date="2008" name="Nature">
        <title>The genome of Laccaria bicolor provides insights into mycorrhizal symbiosis.</title>
        <authorList>
            <person name="Martin F."/>
            <person name="Aerts A."/>
            <person name="Ahren D."/>
            <person name="Brun A."/>
            <person name="Danchin E.G.J."/>
            <person name="Duchaussoy F."/>
            <person name="Gibon J."/>
            <person name="Kohler A."/>
            <person name="Lindquist E."/>
            <person name="Pereda V."/>
            <person name="Salamov A."/>
            <person name="Shapiro H.J."/>
            <person name="Wuyts J."/>
            <person name="Blaudez D."/>
            <person name="Buee M."/>
            <person name="Brokstein P."/>
            <person name="Canbaeck B."/>
            <person name="Cohen D."/>
            <person name="Courty P.E."/>
            <person name="Coutinho P.M."/>
            <person name="Delaruelle C."/>
            <person name="Detter J.C."/>
            <person name="Deveau A."/>
            <person name="DiFazio S."/>
            <person name="Duplessis S."/>
            <person name="Fraissinet-Tachet L."/>
            <person name="Lucic E."/>
            <person name="Frey-Klett P."/>
            <person name="Fourrey C."/>
            <person name="Feussner I."/>
            <person name="Gay G."/>
            <person name="Grimwood J."/>
            <person name="Hoegger P.J."/>
            <person name="Jain P."/>
            <person name="Kilaru S."/>
            <person name="Labbe J."/>
            <person name="Lin Y.C."/>
            <person name="Legue V."/>
            <person name="Le Tacon F."/>
            <person name="Marmeisse R."/>
            <person name="Melayah D."/>
            <person name="Montanini B."/>
            <person name="Muratet M."/>
            <person name="Nehls U."/>
            <person name="Niculita-Hirzel H."/>
            <person name="Oudot-Le Secq M.P."/>
            <person name="Peter M."/>
            <person name="Quesneville H."/>
            <person name="Rajashekar B."/>
            <person name="Reich M."/>
            <person name="Rouhier N."/>
            <person name="Schmutz J."/>
            <person name="Yin T."/>
            <person name="Chalot M."/>
            <person name="Henrissat B."/>
            <person name="Kuees U."/>
            <person name="Lucas S."/>
            <person name="Van de Peer Y."/>
            <person name="Podila G.K."/>
            <person name="Polle A."/>
            <person name="Pukkila P.J."/>
            <person name="Richardson P.M."/>
            <person name="Rouze P."/>
            <person name="Sanders I.R."/>
            <person name="Stajich J.E."/>
            <person name="Tunlid A."/>
            <person name="Tuskan G."/>
            <person name="Grigoriev I.V."/>
        </authorList>
    </citation>
    <scope>NUCLEOTIDE SEQUENCE [LARGE SCALE GENOMIC DNA]</scope>
    <source>
        <strain evidence="3">S238N-H82 / ATCC MYA-4686</strain>
    </source>
</reference>
<dbReference type="AlphaFoldDB" id="B0DX10"/>
<dbReference type="HOGENOM" id="CLU_690919_0_0_1"/>
<sequence length="399" mass="44818">MPLRCPALICIVSQRLLLWTTFTYPTLECNAPIALEAMNFGDGAGCLQFQFDFWRSGDCCHEEVFSVPALCATGFLHIPIHAPHRFTSFWVIATWQHILLLVDSCLLCIPPPHSSNSSSGDRPHAASFLYIPTHALGHRYVAAHGAACRFLCHSTPWLNFDFLRSGNRPPATYLPKHSMATWQHVVLLVLFFASLQPHGSKLDFSTSGDHPHTARFLSLFDFSSPQLCCAAHIRFLNIPPPLSHCHCLPAYHFVCVASTAWFKLDFSSSSDYPHAPRHIHIPTPYTQSIAFILSLSYMRPVTPFCFLHVALWRGAYSIFKPPAIALTVPSSSLYRAFSFLYSLTHFNFAFVQNDYKAACNAVIITNNGHLDRCFGRVNAPFHCGKLQCNLRDFMLSVQN</sequence>
<organism evidence="3">
    <name type="scientific">Laccaria bicolor (strain S238N-H82 / ATCC MYA-4686)</name>
    <name type="common">Bicoloured deceiver</name>
    <name type="synonym">Laccaria laccata var. bicolor</name>
    <dbReference type="NCBI Taxonomy" id="486041"/>
    <lineage>
        <taxon>Eukaryota</taxon>
        <taxon>Fungi</taxon>
        <taxon>Dikarya</taxon>
        <taxon>Basidiomycota</taxon>
        <taxon>Agaricomycotina</taxon>
        <taxon>Agaricomycetes</taxon>
        <taxon>Agaricomycetidae</taxon>
        <taxon>Agaricales</taxon>
        <taxon>Agaricineae</taxon>
        <taxon>Hydnangiaceae</taxon>
        <taxon>Laccaria</taxon>
    </lineage>
</organism>
<dbReference type="RefSeq" id="XP_001888446.1">
    <property type="nucleotide sequence ID" value="XM_001888411.1"/>
</dbReference>
<proteinExistence type="predicted"/>
<evidence type="ECO:0000256" key="1">
    <source>
        <dbReference type="SAM" id="SignalP"/>
    </source>
</evidence>
<protein>
    <submittedName>
        <fullName evidence="2">Predicted protein</fullName>
    </submittedName>
</protein>
<feature type="chain" id="PRO_5002747378" evidence="1">
    <location>
        <begin position="24"/>
        <end position="399"/>
    </location>
</feature>
<dbReference type="GeneID" id="6084142"/>
<dbReference type="KEGG" id="lbc:LACBIDRAFT_333770"/>
<evidence type="ECO:0000313" key="2">
    <source>
        <dbReference type="EMBL" id="EDR00852.1"/>
    </source>
</evidence>
<feature type="signal peptide" evidence="1">
    <location>
        <begin position="1"/>
        <end position="23"/>
    </location>
</feature>
<keyword evidence="1" id="KW-0732">Signal</keyword>